<evidence type="ECO:0000313" key="3">
    <source>
        <dbReference type="EMBL" id="MFC0628089.1"/>
    </source>
</evidence>
<dbReference type="Proteomes" id="UP001589890">
    <property type="component" value="Unassembled WGS sequence"/>
</dbReference>
<accession>A0ABV6QTW6</accession>
<feature type="compositionally biased region" description="Basic residues" evidence="1">
    <location>
        <begin position="63"/>
        <end position="73"/>
    </location>
</feature>
<reference evidence="3 4" key="1">
    <citation type="submission" date="2024-09" db="EMBL/GenBank/DDBJ databases">
        <authorList>
            <person name="Sun Q."/>
            <person name="Mori K."/>
        </authorList>
    </citation>
    <scope>NUCLEOTIDE SEQUENCE [LARGE SCALE GENOMIC DNA]</scope>
    <source>
        <strain evidence="3 4">CGMCC 1.15906</strain>
    </source>
</reference>
<keyword evidence="2" id="KW-0472">Membrane</keyword>
<dbReference type="RefSeq" id="WP_380053657.1">
    <property type="nucleotide sequence ID" value="NZ_JBHLTC010000037.1"/>
</dbReference>
<organism evidence="3 4">
    <name type="scientific">Kribbella deserti</name>
    <dbReference type="NCBI Taxonomy" id="1926257"/>
    <lineage>
        <taxon>Bacteria</taxon>
        <taxon>Bacillati</taxon>
        <taxon>Actinomycetota</taxon>
        <taxon>Actinomycetes</taxon>
        <taxon>Propionibacteriales</taxon>
        <taxon>Kribbellaceae</taxon>
        <taxon>Kribbella</taxon>
    </lineage>
</organism>
<dbReference type="EMBL" id="JBHLTC010000037">
    <property type="protein sequence ID" value="MFC0628089.1"/>
    <property type="molecule type" value="Genomic_DNA"/>
</dbReference>
<gene>
    <name evidence="3" type="ORF">ACFFGN_28730</name>
</gene>
<evidence type="ECO:0000256" key="1">
    <source>
        <dbReference type="SAM" id="MobiDB-lite"/>
    </source>
</evidence>
<comment type="caution">
    <text evidence="3">The sequence shown here is derived from an EMBL/GenBank/DDBJ whole genome shotgun (WGS) entry which is preliminary data.</text>
</comment>
<keyword evidence="2" id="KW-1133">Transmembrane helix</keyword>
<feature type="transmembrane region" description="Helical" evidence="2">
    <location>
        <begin position="6"/>
        <end position="23"/>
    </location>
</feature>
<name>A0ABV6QTW6_9ACTN</name>
<evidence type="ECO:0000313" key="4">
    <source>
        <dbReference type="Proteomes" id="UP001589890"/>
    </source>
</evidence>
<keyword evidence="2" id="KW-0812">Transmembrane</keyword>
<proteinExistence type="predicted"/>
<protein>
    <submittedName>
        <fullName evidence="3">Uncharacterized protein</fullName>
    </submittedName>
</protein>
<evidence type="ECO:0000256" key="2">
    <source>
        <dbReference type="SAM" id="Phobius"/>
    </source>
</evidence>
<feature type="region of interest" description="Disordered" evidence="1">
    <location>
        <begin position="25"/>
        <end position="73"/>
    </location>
</feature>
<sequence>MGTTVVVSITVIGLAVLTGWLIANSRTTPHRGTPRGAAQSLSRQGRHRGRVTPALRATGSAARARRPQHTGEE</sequence>
<keyword evidence="4" id="KW-1185">Reference proteome</keyword>